<accession>A0AAW0F7W2</accession>
<feature type="compositionally biased region" description="Basic residues" evidence="1">
    <location>
        <begin position="701"/>
        <end position="714"/>
    </location>
</feature>
<feature type="region of interest" description="Disordered" evidence="1">
    <location>
        <begin position="666"/>
        <end position="715"/>
    </location>
</feature>
<gene>
    <name evidence="2" type="ORF">NESM_000231500</name>
</gene>
<feature type="region of interest" description="Disordered" evidence="1">
    <location>
        <begin position="117"/>
        <end position="138"/>
    </location>
</feature>
<evidence type="ECO:0000313" key="3">
    <source>
        <dbReference type="Proteomes" id="UP001430356"/>
    </source>
</evidence>
<organism evidence="2 3">
    <name type="scientific">Novymonas esmeraldas</name>
    <dbReference type="NCBI Taxonomy" id="1808958"/>
    <lineage>
        <taxon>Eukaryota</taxon>
        <taxon>Discoba</taxon>
        <taxon>Euglenozoa</taxon>
        <taxon>Kinetoplastea</taxon>
        <taxon>Metakinetoplastina</taxon>
        <taxon>Trypanosomatida</taxon>
        <taxon>Trypanosomatidae</taxon>
        <taxon>Novymonas</taxon>
    </lineage>
</organism>
<feature type="compositionally biased region" description="Acidic residues" evidence="1">
    <location>
        <begin position="681"/>
        <end position="694"/>
    </location>
</feature>
<feature type="compositionally biased region" description="Polar residues" evidence="1">
    <location>
        <begin position="391"/>
        <end position="403"/>
    </location>
</feature>
<reference evidence="2 3" key="1">
    <citation type="journal article" date="2021" name="MBio">
        <title>A New Model Trypanosomatid, Novymonas esmeraldas: Genomic Perception of Its 'Candidatus Pandoraea novymonadis' Endosymbiont.</title>
        <authorList>
            <person name="Zakharova A."/>
            <person name="Saura A."/>
            <person name="Butenko A."/>
            <person name="Podesvova L."/>
            <person name="Warmusova S."/>
            <person name="Kostygov A.Y."/>
            <person name="Nenarokova A."/>
            <person name="Lukes J."/>
            <person name="Opperdoes F.R."/>
            <person name="Yurchenko V."/>
        </authorList>
    </citation>
    <scope>NUCLEOTIDE SEQUENCE [LARGE SCALE GENOMIC DNA]</scope>
    <source>
        <strain evidence="2 3">E262AT.01</strain>
    </source>
</reference>
<feature type="compositionally biased region" description="Low complexity" evidence="1">
    <location>
        <begin position="233"/>
        <end position="245"/>
    </location>
</feature>
<keyword evidence="3" id="KW-1185">Reference proteome</keyword>
<dbReference type="AlphaFoldDB" id="A0AAW0F7W2"/>
<protein>
    <submittedName>
        <fullName evidence="2">Uncharacterized protein</fullName>
    </submittedName>
</protein>
<proteinExistence type="predicted"/>
<feature type="region of interest" description="Disordered" evidence="1">
    <location>
        <begin position="325"/>
        <end position="452"/>
    </location>
</feature>
<feature type="region of interest" description="Disordered" evidence="1">
    <location>
        <begin position="225"/>
        <end position="250"/>
    </location>
</feature>
<feature type="region of interest" description="Disordered" evidence="1">
    <location>
        <begin position="65"/>
        <end position="84"/>
    </location>
</feature>
<dbReference type="Proteomes" id="UP001430356">
    <property type="component" value="Unassembled WGS sequence"/>
</dbReference>
<evidence type="ECO:0000313" key="2">
    <source>
        <dbReference type="EMBL" id="KAK7201666.1"/>
    </source>
</evidence>
<feature type="compositionally biased region" description="Pro residues" evidence="1">
    <location>
        <begin position="435"/>
        <end position="446"/>
    </location>
</feature>
<sequence length="1071" mass="110103">MPVVRVVALPSLSEQGSGERGGGGGGGSVDVSRGDAGPTEDVGVHDMHFASRSLLSRLLTPPLSPTVSPRLPDGPEALQSRSNNSSLFYPCHSSSARSLADRGGCVSPTLASANRRSFRHNPYMSSPRSHGSPLMSRSPASISFAEHESVGNASFSGGSGDRGRRCIIRSRHTKSASPSSQAVTSTAATVTPVTAGGGLHPSGLPQPQLLISPFARHRSAESLSRECSFMGRSGPASASQSHHGSPAGGAGSFAALIPPARSPLHHASAIYADAGVSNASTLYQSLGSSNATLSTNSNNPYVGVRMTPETALLLPDTVAQTRGFEATSQSAGLESRTHPLSSPYGGSWLQPSTVPSLTRGGNQQDSALREAPQPWLTGAQHSPPPGVHRSSPAQSPLSVSLTGSGFHAMQTNMPPPPIITTIHSTGGTAPLSGPSTPPVRRTPPPDSGASPARHLHLLPPPSSVTGASVTGSGMVLSSDASGADFSHSSSIVRNETRQFSPLSTVPEVSISPVPVAEMEKGYDAHNSTSVASSTPDGEVHRQRTASCSARSSPRSFHVAAAAATAHGTPPRIAASSPSRYHDACVYTPDTTQTADVQSAAEDTIVTRACSAEGGHVDDHPRSHSQVSCGGVSSANGMTAYTLAETGTPVAAAASLSARIAAPAVHPTAPATAAAHEHGDGVGEDSGEDEDDDGDGATAPGAKKKKKRTRRHRKVKVLEDLPPVASMKYLPPPPPPPLPTTTANSDRYYAVLLRWYTRLLATEGDFVDLATARNFDPATASAVLTAEGRQTSRGQYAAYVVSNGSPAAWAPRSPDSGPVSPPTGYMAPPYATGAHSQFFGGGAGGNAAVAPAAATATAKTMEVQVRCPRIERYMAACDIPAALSLFPEASNAAATAAKAVNNKGAGKAQGEAAAVPAATATATATADTPVHVSDMASAVRWASDLEVWWFAYVFPHVAHPRHQTPLPPPLMPTSATSPHIGSPQTGSITPAYDYGYGWASATPQPMMMNPMQNVYGAYGVYGGGMMGSGNAVMPGTGMQSPLYGPVPVPQPQMPSVTSPIQSPYVMGMYRAY</sequence>
<name>A0AAW0F7W2_9TRYP</name>
<comment type="caution">
    <text evidence="2">The sequence shown here is derived from an EMBL/GenBank/DDBJ whole genome shotgun (WGS) entry which is preliminary data.</text>
</comment>
<dbReference type="EMBL" id="JAECZO010000018">
    <property type="protein sequence ID" value="KAK7201666.1"/>
    <property type="molecule type" value="Genomic_DNA"/>
</dbReference>
<feature type="compositionally biased region" description="Polar residues" evidence="1">
    <location>
        <begin position="349"/>
        <end position="366"/>
    </location>
</feature>
<feature type="compositionally biased region" description="Gly residues" evidence="1">
    <location>
        <begin position="18"/>
        <end position="28"/>
    </location>
</feature>
<feature type="region of interest" description="Disordered" evidence="1">
    <location>
        <begin position="9"/>
        <end position="41"/>
    </location>
</feature>
<evidence type="ECO:0000256" key="1">
    <source>
        <dbReference type="SAM" id="MobiDB-lite"/>
    </source>
</evidence>